<dbReference type="InterPro" id="IPR029044">
    <property type="entry name" value="Nucleotide-diphossugar_trans"/>
</dbReference>
<dbReference type="PANTHER" id="PTHR43630">
    <property type="entry name" value="POLY-BETA-1,6-N-ACETYL-D-GLUCOSAMINE SYNTHASE"/>
    <property type="match status" value="1"/>
</dbReference>
<dbReference type="PANTHER" id="PTHR43630:SF1">
    <property type="entry name" value="POLY-BETA-1,6-N-ACETYL-D-GLUCOSAMINE SYNTHASE"/>
    <property type="match status" value="1"/>
</dbReference>
<dbReference type="AlphaFoldDB" id="A0A1W2G736"/>
<evidence type="ECO:0000256" key="2">
    <source>
        <dbReference type="ARBA" id="ARBA00022676"/>
    </source>
</evidence>
<evidence type="ECO:0000313" key="7">
    <source>
        <dbReference type="Proteomes" id="UP000192472"/>
    </source>
</evidence>
<evidence type="ECO:0000256" key="1">
    <source>
        <dbReference type="ARBA" id="ARBA00006739"/>
    </source>
</evidence>
<dbReference type="EMBL" id="FWYF01000001">
    <property type="protein sequence ID" value="SMD32158.1"/>
    <property type="molecule type" value="Genomic_DNA"/>
</dbReference>
<protein>
    <submittedName>
        <fullName evidence="6">Glycosyltransferase, catalytic subunit of cellulose synthase and poly-beta-1,6-N-acetylglucosamine synthase</fullName>
    </submittedName>
</protein>
<feature type="domain" description="Glycosyltransferase 2-like" evidence="5">
    <location>
        <begin position="38"/>
        <end position="205"/>
    </location>
</feature>
<evidence type="ECO:0000259" key="5">
    <source>
        <dbReference type="Pfam" id="PF00535"/>
    </source>
</evidence>
<dbReference type="SUPFAM" id="SSF53448">
    <property type="entry name" value="Nucleotide-diphospho-sugar transferases"/>
    <property type="match status" value="1"/>
</dbReference>
<feature type="transmembrane region" description="Helical" evidence="4">
    <location>
        <begin position="6"/>
        <end position="21"/>
    </location>
</feature>
<feature type="transmembrane region" description="Helical" evidence="4">
    <location>
        <begin position="288"/>
        <end position="309"/>
    </location>
</feature>
<evidence type="ECO:0000256" key="3">
    <source>
        <dbReference type="ARBA" id="ARBA00022679"/>
    </source>
</evidence>
<dbReference type="InterPro" id="IPR001173">
    <property type="entry name" value="Glyco_trans_2-like"/>
</dbReference>
<comment type="similarity">
    <text evidence="1">Belongs to the glycosyltransferase 2 family.</text>
</comment>
<reference evidence="6 7" key="1">
    <citation type="submission" date="2017-04" db="EMBL/GenBank/DDBJ databases">
        <authorList>
            <person name="Afonso C.L."/>
            <person name="Miller P.J."/>
            <person name="Scott M.A."/>
            <person name="Spackman E."/>
            <person name="Goraichik I."/>
            <person name="Dimitrov K.M."/>
            <person name="Suarez D.L."/>
            <person name="Swayne D.E."/>
        </authorList>
    </citation>
    <scope>NUCLEOTIDE SEQUENCE [LARGE SCALE GENOMIC DNA]</scope>
    <source>
        <strain evidence="6 7">DSM 26133</strain>
    </source>
</reference>
<keyword evidence="4" id="KW-0472">Membrane</keyword>
<organism evidence="6 7">
    <name type="scientific">Reichenbachiella faecimaris</name>
    <dbReference type="NCBI Taxonomy" id="692418"/>
    <lineage>
        <taxon>Bacteria</taxon>
        <taxon>Pseudomonadati</taxon>
        <taxon>Bacteroidota</taxon>
        <taxon>Cytophagia</taxon>
        <taxon>Cytophagales</taxon>
        <taxon>Reichenbachiellaceae</taxon>
        <taxon>Reichenbachiella</taxon>
    </lineage>
</organism>
<accession>A0A1W2G736</accession>
<dbReference type="Proteomes" id="UP000192472">
    <property type="component" value="Unassembled WGS sequence"/>
</dbReference>
<name>A0A1W2G736_REIFA</name>
<evidence type="ECO:0000313" key="6">
    <source>
        <dbReference type="EMBL" id="SMD32158.1"/>
    </source>
</evidence>
<feature type="transmembrane region" description="Helical" evidence="4">
    <location>
        <begin position="321"/>
        <end position="346"/>
    </location>
</feature>
<keyword evidence="3 6" id="KW-0808">Transferase</keyword>
<keyword evidence="4" id="KW-1133">Transmembrane helix</keyword>
<proteinExistence type="inferred from homology"/>
<dbReference type="STRING" id="692418.SAMN04488029_0500"/>
<gene>
    <name evidence="6" type="ORF">SAMN04488029_0500</name>
</gene>
<keyword evidence="7" id="KW-1185">Reference proteome</keyword>
<keyword evidence="4" id="KW-0812">Transmembrane</keyword>
<sequence length="357" mass="40915">MWMVAIGIVAVWLSFLMLLIIEKPTQKNRKFEKPPFVSVLIALRNEEENVAALCDSLKQLSYAKSDFEILFGNDDSEDDTLNLLERNKPVNSTIYSYGKESTGKFGKQRILSYLSEKAKGEYLLFTDADMRFQSNWIQSMLTQMTDEKEIVVGLTRVSGNRRLGYLQNIDWLFNEWVIGWFSRIGIYLTGWGNNMLIAKSAYNEIGGYAGLDDSIVEDVDLLRRLRPLGGELKVNINSGAVATTQALLDVGSLLHQRKRWMRGLAGLNPLMLLAGMIKILFWPAFSFLALYNIVWCFVAFAVIGLKYFLFMQISKSTGSRISVIHLLLFEIYDFVFYLITFAFYLLPIQVVWKGRKY</sequence>
<evidence type="ECO:0000256" key="4">
    <source>
        <dbReference type="SAM" id="Phobius"/>
    </source>
</evidence>
<keyword evidence="2" id="KW-0328">Glycosyltransferase</keyword>
<dbReference type="Gene3D" id="3.90.550.10">
    <property type="entry name" value="Spore Coat Polysaccharide Biosynthesis Protein SpsA, Chain A"/>
    <property type="match status" value="1"/>
</dbReference>
<dbReference type="Pfam" id="PF00535">
    <property type="entry name" value="Glycos_transf_2"/>
    <property type="match status" value="1"/>
</dbReference>
<feature type="transmembrane region" description="Helical" evidence="4">
    <location>
        <begin position="264"/>
        <end position="282"/>
    </location>
</feature>
<dbReference type="GO" id="GO:0016757">
    <property type="term" value="F:glycosyltransferase activity"/>
    <property type="evidence" value="ECO:0007669"/>
    <property type="project" value="UniProtKB-KW"/>
</dbReference>